<keyword evidence="20" id="KW-1185">Reference proteome</keyword>
<dbReference type="PANTHER" id="PTHR46378:SF1">
    <property type="entry name" value="STEROL REGULATORY ELEMENT-BINDING PROTEIN CLEAVAGE-ACTIVATING PROTEIN"/>
    <property type="match status" value="1"/>
</dbReference>
<keyword evidence="6 17" id="KW-0812">Transmembrane</keyword>
<feature type="compositionally biased region" description="Polar residues" evidence="16">
    <location>
        <begin position="1072"/>
        <end position="1088"/>
    </location>
</feature>
<name>A0A8H3TQA5_9TREE</name>
<evidence type="ECO:0000313" key="19">
    <source>
        <dbReference type="EMBL" id="GHJ85237.1"/>
    </source>
</evidence>
<feature type="transmembrane region" description="Helical" evidence="17">
    <location>
        <begin position="388"/>
        <end position="411"/>
    </location>
</feature>
<gene>
    <name evidence="19" type="ORF">NliqN6_1639</name>
</gene>
<evidence type="ECO:0000256" key="11">
    <source>
        <dbReference type="ARBA" id="ARBA00023098"/>
    </source>
</evidence>
<dbReference type="PANTHER" id="PTHR46378">
    <property type="entry name" value="STEROL REGULATORY ELEMENT-BINDING PROTEIN CLEAVAGE-ACTIVATING PROTEIN"/>
    <property type="match status" value="1"/>
</dbReference>
<protein>
    <recommendedName>
        <fullName evidence="4">Sterol regulatory element-binding protein cleavage-activating protein</fullName>
    </recommendedName>
</protein>
<feature type="transmembrane region" description="Helical" evidence="17">
    <location>
        <begin position="681"/>
        <end position="703"/>
    </location>
</feature>
<feature type="transmembrane region" description="Helical" evidence="17">
    <location>
        <begin position="346"/>
        <end position="368"/>
    </location>
</feature>
<keyword evidence="11" id="KW-0443">Lipid metabolism</keyword>
<reference evidence="19" key="1">
    <citation type="submission" date="2020-07" db="EMBL/GenBank/DDBJ databases">
        <title>Draft Genome Sequence of a Deep-Sea Yeast, Naganishia (Cryptococcus) liquefaciens strain N6.</title>
        <authorList>
            <person name="Han Y.W."/>
            <person name="Kajitani R."/>
            <person name="Morimoto H."/>
            <person name="Parhat M."/>
            <person name="Tsubouchi H."/>
            <person name="Bakenova O."/>
            <person name="Ogata M."/>
            <person name="Argunhan B."/>
            <person name="Aoki R."/>
            <person name="Kajiwara S."/>
            <person name="Itoh T."/>
            <person name="Iwasaki H."/>
        </authorList>
    </citation>
    <scope>NUCLEOTIDE SEQUENCE</scope>
    <source>
        <strain evidence="19">N6</strain>
    </source>
</reference>
<evidence type="ECO:0000256" key="10">
    <source>
        <dbReference type="ARBA" id="ARBA00023034"/>
    </source>
</evidence>
<dbReference type="GO" id="GO:0032933">
    <property type="term" value="P:SREBP signaling pathway"/>
    <property type="evidence" value="ECO:0007669"/>
    <property type="project" value="InterPro"/>
</dbReference>
<organism evidence="19 20">
    <name type="scientific">Naganishia liquefaciens</name>
    <dbReference type="NCBI Taxonomy" id="104408"/>
    <lineage>
        <taxon>Eukaryota</taxon>
        <taxon>Fungi</taxon>
        <taxon>Dikarya</taxon>
        <taxon>Basidiomycota</taxon>
        <taxon>Agaricomycotina</taxon>
        <taxon>Tremellomycetes</taxon>
        <taxon>Filobasidiales</taxon>
        <taxon>Filobasidiaceae</taxon>
        <taxon>Naganishia</taxon>
    </lineage>
</organism>
<dbReference type="GO" id="GO:0032934">
    <property type="term" value="F:sterol binding"/>
    <property type="evidence" value="ECO:0007669"/>
    <property type="project" value="InterPro"/>
</dbReference>
<evidence type="ECO:0000256" key="12">
    <source>
        <dbReference type="ARBA" id="ARBA00023121"/>
    </source>
</evidence>
<comment type="subcellular location">
    <subcellularLocation>
        <location evidence="1">Endoplasmic reticulum membrane</location>
        <topology evidence="1">Multi-pass membrane protein</topology>
    </subcellularLocation>
    <subcellularLocation>
        <location evidence="2">Golgi apparatus membrane</location>
        <topology evidence="2">Multi-pass membrane protein</topology>
    </subcellularLocation>
</comment>
<evidence type="ECO:0000256" key="5">
    <source>
        <dbReference type="ARBA" id="ARBA00022574"/>
    </source>
</evidence>
<dbReference type="EMBL" id="BLZA01000011">
    <property type="protein sequence ID" value="GHJ85237.1"/>
    <property type="molecule type" value="Genomic_DNA"/>
</dbReference>
<keyword evidence="5" id="KW-0853">WD repeat</keyword>
<dbReference type="InterPro" id="IPR000731">
    <property type="entry name" value="SSD"/>
</dbReference>
<dbReference type="Pfam" id="PF12349">
    <property type="entry name" value="Sterol-sensing"/>
    <property type="match status" value="1"/>
</dbReference>
<evidence type="ECO:0000259" key="18">
    <source>
        <dbReference type="PROSITE" id="PS50156"/>
    </source>
</evidence>
<comment type="similarity">
    <text evidence="3">Belongs to the WD repeat SCAP family.</text>
</comment>
<evidence type="ECO:0000256" key="7">
    <source>
        <dbReference type="ARBA" id="ARBA00022737"/>
    </source>
</evidence>
<keyword evidence="12" id="KW-0446">Lipid-binding</keyword>
<evidence type="ECO:0000256" key="8">
    <source>
        <dbReference type="ARBA" id="ARBA00022824"/>
    </source>
</evidence>
<evidence type="ECO:0000256" key="4">
    <source>
        <dbReference type="ARBA" id="ARBA00019541"/>
    </source>
</evidence>
<keyword evidence="8" id="KW-0256">Endoplasmic reticulum</keyword>
<keyword evidence="14" id="KW-0325">Glycoprotein</keyword>
<evidence type="ECO:0000256" key="16">
    <source>
        <dbReference type="SAM" id="MobiDB-lite"/>
    </source>
</evidence>
<keyword evidence="15" id="KW-0753">Steroid metabolism</keyword>
<evidence type="ECO:0000256" key="2">
    <source>
        <dbReference type="ARBA" id="ARBA00004653"/>
    </source>
</evidence>
<evidence type="ECO:0000256" key="13">
    <source>
        <dbReference type="ARBA" id="ARBA00023136"/>
    </source>
</evidence>
<dbReference type="GO" id="GO:0005789">
    <property type="term" value="C:endoplasmic reticulum membrane"/>
    <property type="evidence" value="ECO:0007669"/>
    <property type="project" value="UniProtKB-SubCell"/>
</dbReference>
<dbReference type="InterPro" id="IPR030225">
    <property type="entry name" value="SCAP"/>
</dbReference>
<dbReference type="InterPro" id="IPR015943">
    <property type="entry name" value="WD40/YVTN_repeat-like_dom_sf"/>
</dbReference>
<feature type="transmembrane region" description="Helical" evidence="17">
    <location>
        <begin position="462"/>
        <end position="483"/>
    </location>
</feature>
<evidence type="ECO:0000256" key="17">
    <source>
        <dbReference type="SAM" id="Phobius"/>
    </source>
</evidence>
<dbReference type="InterPro" id="IPR053958">
    <property type="entry name" value="HMGCR/SNAP/NPC1-like_SSD"/>
</dbReference>
<dbReference type="GO" id="GO:0000139">
    <property type="term" value="C:Golgi membrane"/>
    <property type="evidence" value="ECO:0007669"/>
    <property type="project" value="UniProtKB-SubCell"/>
</dbReference>
<evidence type="ECO:0000256" key="1">
    <source>
        <dbReference type="ARBA" id="ARBA00004477"/>
    </source>
</evidence>
<evidence type="ECO:0000256" key="9">
    <source>
        <dbReference type="ARBA" id="ARBA00022989"/>
    </source>
</evidence>
<dbReference type="PROSITE" id="PS50156">
    <property type="entry name" value="SSD"/>
    <property type="match status" value="1"/>
</dbReference>
<feature type="transmembrane region" description="Helical" evidence="17">
    <location>
        <begin position="59"/>
        <end position="79"/>
    </location>
</feature>
<keyword evidence="7" id="KW-0677">Repeat</keyword>
<evidence type="ECO:0000256" key="15">
    <source>
        <dbReference type="ARBA" id="ARBA00023221"/>
    </source>
</evidence>
<keyword evidence="10" id="KW-0333">Golgi apparatus</keyword>
<dbReference type="SUPFAM" id="SSF50978">
    <property type="entry name" value="WD40 repeat-like"/>
    <property type="match status" value="1"/>
</dbReference>
<dbReference type="InterPro" id="IPR036322">
    <property type="entry name" value="WD40_repeat_dom_sf"/>
</dbReference>
<dbReference type="Proteomes" id="UP000620104">
    <property type="component" value="Unassembled WGS sequence"/>
</dbReference>
<comment type="caution">
    <text evidence="19">The sequence shown here is derived from an EMBL/GenBank/DDBJ whole genome shotgun (WGS) entry which is preliminary data.</text>
</comment>
<evidence type="ECO:0000256" key="6">
    <source>
        <dbReference type="ARBA" id="ARBA00022692"/>
    </source>
</evidence>
<proteinExistence type="inferred from homology"/>
<evidence type="ECO:0000256" key="14">
    <source>
        <dbReference type="ARBA" id="ARBA00023180"/>
    </source>
</evidence>
<feature type="transmembrane region" description="Helical" evidence="17">
    <location>
        <begin position="315"/>
        <end position="334"/>
    </location>
</feature>
<keyword evidence="13 17" id="KW-0472">Membrane</keyword>
<feature type="region of interest" description="Disordered" evidence="16">
    <location>
        <begin position="1071"/>
        <end position="1117"/>
    </location>
</feature>
<accession>A0A8H3TQA5</accession>
<dbReference type="OrthoDB" id="6510177at2759"/>
<feature type="domain" description="SSD" evidence="18">
    <location>
        <begin position="319"/>
        <end position="485"/>
    </location>
</feature>
<evidence type="ECO:0000256" key="3">
    <source>
        <dbReference type="ARBA" id="ARBA00007410"/>
    </source>
</evidence>
<feature type="transmembrane region" description="Helical" evidence="17">
    <location>
        <begin position="432"/>
        <end position="450"/>
    </location>
</feature>
<keyword evidence="9 17" id="KW-1133">Transmembrane helix</keyword>
<dbReference type="GO" id="GO:0045540">
    <property type="term" value="P:regulation of cholesterol biosynthetic process"/>
    <property type="evidence" value="ECO:0007669"/>
    <property type="project" value="TreeGrafter"/>
</dbReference>
<feature type="region of interest" description="Disordered" evidence="16">
    <location>
        <begin position="1263"/>
        <end position="1293"/>
    </location>
</feature>
<dbReference type="GO" id="GO:0032936">
    <property type="term" value="C:SREBP-SCAP complex"/>
    <property type="evidence" value="ECO:0007669"/>
    <property type="project" value="TreeGrafter"/>
</dbReference>
<evidence type="ECO:0000313" key="20">
    <source>
        <dbReference type="Proteomes" id="UP000620104"/>
    </source>
</evidence>
<feature type="compositionally biased region" description="Polar residues" evidence="16">
    <location>
        <begin position="1263"/>
        <end position="1273"/>
    </location>
</feature>
<dbReference type="Gene3D" id="2.130.10.10">
    <property type="entry name" value="YVTN repeat-like/Quinoprotein amine dehydrogenase"/>
    <property type="match status" value="1"/>
</dbReference>
<sequence length="1293" mass="142421">MRRRARNRSSNAPERHGAKAYARGNSRWTLVALYLRWSKWVTEAFKAFGRHCARNQIRVLLIDSFVMTTLFYPALALHIQRMSIQNANLHQRHVPVTRTTGPLSLLSTPLLDSFFPYPDPIIPVPNTMPFWLGDDWSEHFEIKIRAESDDNGESGVIVSPVAWTSMEQLVGLRQGARTKEKERDGGQQLGAEIAHLASNWDSLTAGEMSCVRFNNGSAEISCLSFQGPSITEDIYRSIQPVFRAAPGVTNIPERFAGAWKAALDELAGDNDGHVYEYISSHSEAITYRLSPSAISAKGPTSGDPSSDTAPPANSIPSYIFLLYAAVILYFLFLLSRASAMHSRFGIAFTGVIQVLCSAVMSFSVMAFLGFGWGDTATRNAHGETVVPYYLMPLVILIVGVENMATLLKAIYSTPITYSVPDRIGFGLAKAGPTLFMTSICDIIALCFIAWTVKLGPVRDLCLYASVLIFVDWWMLQTFFLTVVSIDCQRLELADLLRQGVEQPQKLQLPGRAGQRQSAGQHSKGVVYRAGSEKTAGGSSKSPKSSWINGAKSVWKARTARGGSMVLLLSLVTGVYYINESHQKDRLMTALGYGLAKVNSLDLTDLYHQPAPSTISTPAHLPSQIRNSWQALNPQHHRFVDICLLPTRTYILASADIKLKPSQLIGSLKALRRPLMPRIKPIFYLLKIVVLPQLLTAFILWLILRFLLKDAELLDAQRERADIDDIEHEEALLPIGSPLPSTRLGSILKKMEATSVDTIDCTDVLEIWMDEGASNVIVADSDHKMRVLEDNSTMSVAFATYPGHKDLVYFDNSRKLLATASGKGKISLYDVKRAALKTTFSWDSSPIIKSPPCGIIVVDNFDLFATSWSVLTLHFDGSILSHSAESTTPILIAPSRTHNGRGRLLARRKGDWPRFAVLSYTGVVEEWELKGGNGWTVAATVAQENSVITDCDLISVGGDHFWLTSTEEGIIKLSTFPENQMLQEMSVSTVPIVKVRGISPSAERCERCALPRTSLPVDLVYWTEHTVGRCRFSFELPHIEVCMCARHPGGRASLSRPVDVTPVRALASVSKKGITSGSVSKQRSTSPSPMSRHGKLHAENGRLLGTQEFSSRTESEEETLIDTVSSGAKRDWVVHRLGHEEWRTQRGVAVLLPALNLIVAIGKVRREWQVTLIDLDGVHMSDSELSFPLEKILQTTATDESRKHRGGIASHKKLAFASVKTAAASTHTLLFAQGNALIRLHLPEPSEHVTSLSRRVSAIFSVPPSANGTSSSYGSRHLRSPIPLKLNGNSIPPH</sequence>
<dbReference type="GO" id="GO:0008202">
    <property type="term" value="P:steroid metabolic process"/>
    <property type="evidence" value="ECO:0007669"/>
    <property type="project" value="UniProtKB-KW"/>
</dbReference>